<dbReference type="EMBL" id="HBEG01048731">
    <property type="protein sequence ID" value="CAD8386057.1"/>
    <property type="molecule type" value="Transcribed_RNA"/>
</dbReference>
<protein>
    <submittedName>
        <fullName evidence="1">Uncharacterized protein</fullName>
    </submittedName>
</protein>
<sequence>MGVQMAPQADLCRLVCRFRDAIGLRAEICENIRYVSLSSGKMPVSLRVVRIGMPPDVSIPRYRFDPVAWCNLEWRGSSFVFELDEAHRLLVQKVQKLLAASPIAPFYGLVEPACLCLNAYRLLDPLRRGELFPGQETDDLAWDACHEEVHRRLLPVLQSAPWTYWPLRFDRADCTTIMLTPTGPGCSKAVTEWAKAVKGVTALRNSATNREMLGLTFAFEVFPVEGENVTQVRRDIVREITALLEKEWGTMEFRCPILACWQTHTKYAPFGTALEW</sequence>
<reference evidence="1" key="1">
    <citation type="submission" date="2021-01" db="EMBL/GenBank/DDBJ databases">
        <authorList>
            <person name="Corre E."/>
            <person name="Pelletier E."/>
            <person name="Niang G."/>
            <person name="Scheremetjew M."/>
            <person name="Finn R."/>
            <person name="Kale V."/>
            <person name="Holt S."/>
            <person name="Cochrane G."/>
            <person name="Meng A."/>
            <person name="Brown T."/>
            <person name="Cohen L."/>
        </authorList>
    </citation>
    <scope>NUCLEOTIDE SEQUENCE</scope>
    <source>
        <strain evidence="1">Pbaha01</strain>
    </source>
</reference>
<proteinExistence type="predicted"/>
<evidence type="ECO:0000313" key="1">
    <source>
        <dbReference type="EMBL" id="CAD8386057.1"/>
    </source>
</evidence>
<organism evidence="1">
    <name type="scientific">Pyrodinium bahamense</name>
    <dbReference type="NCBI Taxonomy" id="73915"/>
    <lineage>
        <taxon>Eukaryota</taxon>
        <taxon>Sar</taxon>
        <taxon>Alveolata</taxon>
        <taxon>Dinophyceae</taxon>
        <taxon>Gonyaulacales</taxon>
        <taxon>Pyrocystaceae</taxon>
        <taxon>Pyrodinium</taxon>
    </lineage>
</organism>
<name>A0A7S0B8W9_9DINO</name>
<dbReference type="AlphaFoldDB" id="A0A7S0B8W9"/>
<accession>A0A7S0B8W9</accession>
<gene>
    <name evidence="1" type="ORF">PBAH0796_LOCUS29745</name>
</gene>